<evidence type="ECO:0000313" key="2">
    <source>
        <dbReference type="EMBL" id="REK71398.1"/>
    </source>
</evidence>
<evidence type="ECO:0000256" key="1">
    <source>
        <dbReference type="SAM" id="MobiDB-lite"/>
    </source>
</evidence>
<evidence type="ECO:0000313" key="3">
    <source>
        <dbReference type="Proteomes" id="UP000261905"/>
    </source>
</evidence>
<protein>
    <submittedName>
        <fullName evidence="2">Uncharacterized protein</fullName>
    </submittedName>
</protein>
<name>A0A371P783_9BACL</name>
<accession>A0A371P783</accession>
<proteinExistence type="predicted"/>
<dbReference type="Proteomes" id="UP000261905">
    <property type="component" value="Unassembled WGS sequence"/>
</dbReference>
<feature type="compositionally biased region" description="Acidic residues" evidence="1">
    <location>
        <begin position="36"/>
        <end position="45"/>
    </location>
</feature>
<dbReference type="AlphaFoldDB" id="A0A371P783"/>
<gene>
    <name evidence="2" type="ORF">DX130_20550</name>
</gene>
<organism evidence="2 3">
    <name type="scientific">Paenibacillus paeoniae</name>
    <dbReference type="NCBI Taxonomy" id="2292705"/>
    <lineage>
        <taxon>Bacteria</taxon>
        <taxon>Bacillati</taxon>
        <taxon>Bacillota</taxon>
        <taxon>Bacilli</taxon>
        <taxon>Bacillales</taxon>
        <taxon>Paenibacillaceae</taxon>
        <taxon>Paenibacillus</taxon>
    </lineage>
</organism>
<reference evidence="2 3" key="1">
    <citation type="submission" date="2018-08" db="EMBL/GenBank/DDBJ databases">
        <title>Paenibacillus sp. M4BSY-1, whole genome shotgun sequence.</title>
        <authorList>
            <person name="Tuo L."/>
        </authorList>
    </citation>
    <scope>NUCLEOTIDE SEQUENCE [LARGE SCALE GENOMIC DNA]</scope>
    <source>
        <strain evidence="2 3">M4BSY-1</strain>
    </source>
</reference>
<comment type="caution">
    <text evidence="2">The sequence shown here is derived from an EMBL/GenBank/DDBJ whole genome shotgun (WGS) entry which is preliminary data.</text>
</comment>
<feature type="region of interest" description="Disordered" evidence="1">
    <location>
        <begin position="28"/>
        <end position="92"/>
    </location>
</feature>
<dbReference type="EMBL" id="QUBQ01000005">
    <property type="protein sequence ID" value="REK71398.1"/>
    <property type="molecule type" value="Genomic_DNA"/>
</dbReference>
<feature type="compositionally biased region" description="Basic residues" evidence="1">
    <location>
        <begin position="53"/>
        <end position="66"/>
    </location>
</feature>
<keyword evidence="3" id="KW-1185">Reference proteome</keyword>
<sequence>MPCCLGNVQIFKNEGTIIFGNIRQYAPSTNTVSTESPEEAEEENQGEGSASVSRRRRETRHSRGRRASAAPPRSKKGPAATGSGPKGIYYKKGGRDLLYAPFINGR</sequence>